<reference evidence="2 3" key="1">
    <citation type="submission" date="2023-11" db="EMBL/GenBank/DDBJ databases">
        <title>A Novel Polar Bacteriovorax (B. antarcticus) Isolated from the Biocrust in Antarctica.</title>
        <authorList>
            <person name="Mun W."/>
            <person name="Choi S.Y."/>
            <person name="Mitchell R.J."/>
        </authorList>
    </citation>
    <scope>NUCLEOTIDE SEQUENCE [LARGE SCALE GENOMIC DNA]</scope>
    <source>
        <strain evidence="2 3">PP10</strain>
    </source>
</reference>
<comment type="caution">
    <text evidence="2">The sequence shown here is derived from an EMBL/GenBank/DDBJ whole genome shotgun (WGS) entry which is preliminary data.</text>
</comment>
<sequence length="107" mass="11799">MKKFLSFLFVAASTVSVSAHAIGLESFYGRAVQRGHVLTCFYENTTGATQNMKYVVFNFEPISGDSASYDVQDRIDQTVGPGETLSARTDQPLGSIRVNYCKYLASR</sequence>
<organism evidence="2 3">
    <name type="scientific">Bacteriovorax antarcticus</name>
    <dbReference type="NCBI Taxonomy" id="3088717"/>
    <lineage>
        <taxon>Bacteria</taxon>
        <taxon>Pseudomonadati</taxon>
        <taxon>Bdellovibrionota</taxon>
        <taxon>Bacteriovoracia</taxon>
        <taxon>Bacteriovoracales</taxon>
        <taxon>Bacteriovoracaceae</taxon>
        <taxon>Bacteriovorax</taxon>
    </lineage>
</organism>
<keyword evidence="1" id="KW-0732">Signal</keyword>
<protein>
    <submittedName>
        <fullName evidence="2">Uncharacterized protein</fullName>
    </submittedName>
</protein>
<feature type="chain" id="PRO_5045451575" evidence="1">
    <location>
        <begin position="22"/>
        <end position="107"/>
    </location>
</feature>
<evidence type="ECO:0000256" key="1">
    <source>
        <dbReference type="SAM" id="SignalP"/>
    </source>
</evidence>
<dbReference type="EMBL" id="JAYGJQ010000003">
    <property type="protein sequence ID" value="MEA9358155.1"/>
    <property type="molecule type" value="Genomic_DNA"/>
</dbReference>
<keyword evidence="3" id="KW-1185">Reference proteome</keyword>
<dbReference type="RefSeq" id="WP_323578440.1">
    <property type="nucleotide sequence ID" value="NZ_JAYGJQ010000003.1"/>
</dbReference>
<accession>A0ABU5W2W6</accession>
<proteinExistence type="predicted"/>
<evidence type="ECO:0000313" key="3">
    <source>
        <dbReference type="Proteomes" id="UP001302274"/>
    </source>
</evidence>
<evidence type="ECO:0000313" key="2">
    <source>
        <dbReference type="EMBL" id="MEA9358155.1"/>
    </source>
</evidence>
<dbReference type="Proteomes" id="UP001302274">
    <property type="component" value="Unassembled WGS sequence"/>
</dbReference>
<gene>
    <name evidence="2" type="ORF">SHI21_18115</name>
</gene>
<feature type="signal peptide" evidence="1">
    <location>
        <begin position="1"/>
        <end position="21"/>
    </location>
</feature>
<name>A0ABU5W2W6_9BACT</name>